<dbReference type="InterPro" id="IPR039266">
    <property type="entry name" value="EN-1/SPM"/>
</dbReference>
<protein>
    <submittedName>
        <fullName evidence="2">Uncharacterized protein</fullName>
    </submittedName>
</protein>
<feature type="region of interest" description="Disordered" evidence="1">
    <location>
        <begin position="29"/>
        <end position="50"/>
    </location>
</feature>
<sequence>MQHKKTTSNQASRSSHVLVSAAITRTAARSFSSQQPVGSEASENNNDFSEGEVEVDQELYTCGATRCPPVPTREEDKIVLVPVGDKQWREKNFGDKSRVPNGILRAIIKEHFPGTVKFNGRDEPCWSWRHYELVPDNPKRWQQRLPSLLHRVEEDFWVCHKCPS</sequence>
<evidence type="ECO:0000313" key="3">
    <source>
        <dbReference type="Proteomes" id="UP000006591"/>
    </source>
</evidence>
<dbReference type="EnsemblPlants" id="ONIVA11G15100.1">
    <property type="protein sequence ID" value="ONIVA11G15100.1"/>
    <property type="gene ID" value="ONIVA11G15100"/>
</dbReference>
<accession>A0A0E0J2L9</accession>
<dbReference type="Proteomes" id="UP000006591">
    <property type="component" value="Chromosome 11"/>
</dbReference>
<keyword evidence="3" id="KW-1185">Reference proteome</keyword>
<dbReference type="AlphaFoldDB" id="A0A0E0J2L9"/>
<reference evidence="2" key="1">
    <citation type="submission" date="2015-04" db="UniProtKB">
        <authorList>
            <consortium name="EnsemblPlants"/>
        </authorList>
    </citation>
    <scope>IDENTIFICATION</scope>
    <source>
        <strain evidence="2">SL10</strain>
    </source>
</reference>
<dbReference type="PANTHER" id="PTHR33157:SF12">
    <property type="entry name" value="TRANSPOSASE TNP1_EN_SPM-LIKE DOMAIN-CONTAINING PROTEIN"/>
    <property type="match status" value="1"/>
</dbReference>
<dbReference type="GO" id="GO:0032196">
    <property type="term" value="P:transposition"/>
    <property type="evidence" value="ECO:0007669"/>
    <property type="project" value="InterPro"/>
</dbReference>
<dbReference type="HOGENOM" id="CLU_1621644_0_0_1"/>
<dbReference type="OMA" id="NGRDEPC"/>
<feature type="compositionally biased region" description="Polar residues" evidence="1">
    <location>
        <begin position="29"/>
        <end position="48"/>
    </location>
</feature>
<reference evidence="2" key="2">
    <citation type="submission" date="2018-04" db="EMBL/GenBank/DDBJ databases">
        <title>OnivRS2 (Oryza nivara Reference Sequence Version 2).</title>
        <authorList>
            <person name="Zhang J."/>
            <person name="Kudrna D."/>
            <person name="Lee S."/>
            <person name="Talag J."/>
            <person name="Rajasekar S."/>
            <person name="Welchert J."/>
            <person name="Hsing Y.-I."/>
            <person name="Wing R.A."/>
        </authorList>
    </citation>
    <scope>NUCLEOTIDE SEQUENCE [LARGE SCALE GENOMIC DNA]</scope>
    <source>
        <strain evidence="2">SL10</strain>
    </source>
</reference>
<proteinExistence type="predicted"/>
<dbReference type="PANTHER" id="PTHR33157">
    <property type="entry name" value="AUTONOMOUS TRANSPOSABLE ELEMENT EN-1 MOSAIC PROTEIN-RELATED"/>
    <property type="match status" value="1"/>
</dbReference>
<evidence type="ECO:0000256" key="1">
    <source>
        <dbReference type="SAM" id="MobiDB-lite"/>
    </source>
</evidence>
<organism evidence="2">
    <name type="scientific">Oryza nivara</name>
    <name type="common">Indian wild rice</name>
    <name type="synonym">Oryza sativa f. spontanea</name>
    <dbReference type="NCBI Taxonomy" id="4536"/>
    <lineage>
        <taxon>Eukaryota</taxon>
        <taxon>Viridiplantae</taxon>
        <taxon>Streptophyta</taxon>
        <taxon>Embryophyta</taxon>
        <taxon>Tracheophyta</taxon>
        <taxon>Spermatophyta</taxon>
        <taxon>Magnoliopsida</taxon>
        <taxon>Liliopsida</taxon>
        <taxon>Poales</taxon>
        <taxon>Poaceae</taxon>
        <taxon>BOP clade</taxon>
        <taxon>Oryzoideae</taxon>
        <taxon>Oryzeae</taxon>
        <taxon>Oryzinae</taxon>
        <taxon>Oryza</taxon>
    </lineage>
</organism>
<name>A0A0E0J2L9_ORYNI</name>
<evidence type="ECO:0000313" key="2">
    <source>
        <dbReference type="EnsemblPlants" id="ONIVA11G15100.1"/>
    </source>
</evidence>
<dbReference type="Gramene" id="ONIVA11G15100.1">
    <property type="protein sequence ID" value="ONIVA11G15100.1"/>
    <property type="gene ID" value="ONIVA11G15100"/>
</dbReference>